<dbReference type="InterPro" id="IPR015032">
    <property type="entry name" value="ThsB__TIR-like_domain"/>
</dbReference>
<gene>
    <name evidence="2" type="ORF">NVI5450_2732</name>
</gene>
<dbReference type="RefSeq" id="WP_082297281.1">
    <property type="nucleotide sequence ID" value="NZ_FPLD01000069.1"/>
</dbReference>
<evidence type="ECO:0000313" key="2">
    <source>
        <dbReference type="EMBL" id="SGZ04023.1"/>
    </source>
</evidence>
<organism evidence="2 3">
    <name type="scientific">Moritella viscosa</name>
    <dbReference type="NCBI Taxonomy" id="80854"/>
    <lineage>
        <taxon>Bacteria</taxon>
        <taxon>Pseudomonadati</taxon>
        <taxon>Pseudomonadota</taxon>
        <taxon>Gammaproteobacteria</taxon>
        <taxon>Alteromonadales</taxon>
        <taxon>Moritellaceae</taxon>
        <taxon>Moritella</taxon>
    </lineage>
</organism>
<dbReference type="EMBL" id="FPLD01000069">
    <property type="protein sequence ID" value="SGZ04023.1"/>
    <property type="molecule type" value="Genomic_DNA"/>
</dbReference>
<accession>A0A1L0BVV2</accession>
<dbReference type="AlphaFoldDB" id="A0A1L0BVV2"/>
<dbReference type="Proteomes" id="UP000183794">
    <property type="component" value="Unassembled WGS sequence"/>
</dbReference>
<evidence type="ECO:0000259" key="1">
    <source>
        <dbReference type="Pfam" id="PF08937"/>
    </source>
</evidence>
<proteinExistence type="predicted"/>
<name>A0A1L0BVV2_9GAMM</name>
<sequence length="193" mass="22762">MNYNMFGGLSGLTNRHKVFVSYHHANDQYYRDRFEQLFSSAYDIMVSKSVQIGDINTYLPTDTIRQKIRDEYLRDSTVTVVLIGSDTWKRKHVDWEIGSSIRNTQFNPRSGLIGILLPTYPRPFSEPNSYTHNTIPPRLHDNIQCGFAKIYNWSEDPQSMHDWIHEAFEKRNKINPDNSYDSFVNNRSGERWY</sequence>
<dbReference type="Pfam" id="PF08937">
    <property type="entry name" value="ThsB_TIR"/>
    <property type="match status" value="1"/>
</dbReference>
<reference evidence="2 3" key="1">
    <citation type="submission" date="2016-11" db="EMBL/GenBank/DDBJ databases">
        <authorList>
            <person name="Jaros S."/>
            <person name="Januszkiewicz K."/>
            <person name="Wedrychowicz H."/>
        </authorList>
    </citation>
    <scope>NUCLEOTIDE SEQUENCE [LARGE SCALE GENOMIC DNA]</scope>
    <source>
        <strain evidence="2">NVI 5450</strain>
    </source>
</reference>
<evidence type="ECO:0000313" key="3">
    <source>
        <dbReference type="Proteomes" id="UP000183794"/>
    </source>
</evidence>
<protein>
    <recommendedName>
        <fullName evidence="1">Thoeris protein ThsB TIR-like domain-containing protein</fullName>
    </recommendedName>
</protein>
<feature type="domain" description="Thoeris protein ThsB TIR-like" evidence="1">
    <location>
        <begin position="19"/>
        <end position="118"/>
    </location>
</feature>